<sequence>MFNSRRGGLLAAVCSAGLICGLAAGPAAAETLADAIALAYDSNPTLQAQRASQRALDENYVQARSGYRPSLTASASASYQEIRTPAAARGLSIDTNGDGVPDAAGSGIREANSGSAALSLNQPSIPAAGSPPRCPPQRPTS</sequence>
<feature type="signal peptide" evidence="7">
    <location>
        <begin position="1"/>
        <end position="29"/>
    </location>
</feature>
<dbReference type="GO" id="GO:0009279">
    <property type="term" value="C:cell outer membrane"/>
    <property type="evidence" value="ECO:0007669"/>
    <property type="project" value="UniProtKB-SubCell"/>
</dbReference>
<evidence type="ECO:0000256" key="2">
    <source>
        <dbReference type="ARBA" id="ARBA00022452"/>
    </source>
</evidence>
<protein>
    <submittedName>
        <fullName evidence="8">TolC family protein</fullName>
    </submittedName>
</protein>
<feature type="chain" id="PRO_5037639750" evidence="7">
    <location>
        <begin position="30"/>
        <end position="141"/>
    </location>
</feature>
<keyword evidence="7" id="KW-0732">Signal</keyword>
<dbReference type="AlphaFoldDB" id="A0A974P680"/>
<keyword evidence="2" id="KW-1134">Transmembrane beta strand</keyword>
<organism evidence="8">
    <name type="scientific">Phenylobacterium glaciei</name>
    <dbReference type="NCBI Taxonomy" id="2803784"/>
    <lineage>
        <taxon>Bacteria</taxon>
        <taxon>Pseudomonadati</taxon>
        <taxon>Pseudomonadota</taxon>
        <taxon>Alphaproteobacteria</taxon>
        <taxon>Caulobacterales</taxon>
        <taxon>Caulobacteraceae</taxon>
        <taxon>Phenylobacterium</taxon>
    </lineage>
</organism>
<keyword evidence="5" id="KW-0998">Cell outer membrane</keyword>
<keyword evidence="4" id="KW-0472">Membrane</keyword>
<evidence type="ECO:0000256" key="1">
    <source>
        <dbReference type="ARBA" id="ARBA00004442"/>
    </source>
</evidence>
<evidence type="ECO:0000256" key="6">
    <source>
        <dbReference type="SAM" id="MobiDB-lite"/>
    </source>
</evidence>
<feature type="compositionally biased region" description="Pro residues" evidence="6">
    <location>
        <begin position="132"/>
        <end position="141"/>
    </location>
</feature>
<dbReference type="SUPFAM" id="SSF56954">
    <property type="entry name" value="Outer membrane efflux proteins (OEP)"/>
    <property type="match status" value="1"/>
</dbReference>
<name>A0A974P680_9CAUL</name>
<evidence type="ECO:0000256" key="4">
    <source>
        <dbReference type="ARBA" id="ARBA00023136"/>
    </source>
</evidence>
<dbReference type="PANTHER" id="PTHR30026">
    <property type="entry name" value="OUTER MEMBRANE PROTEIN TOLC"/>
    <property type="match status" value="1"/>
</dbReference>
<keyword evidence="3" id="KW-0812">Transmembrane</keyword>
<dbReference type="GO" id="GO:0015562">
    <property type="term" value="F:efflux transmembrane transporter activity"/>
    <property type="evidence" value="ECO:0007669"/>
    <property type="project" value="InterPro"/>
</dbReference>
<dbReference type="Gene3D" id="1.20.1600.10">
    <property type="entry name" value="Outer membrane efflux proteins (OEP)"/>
    <property type="match status" value="1"/>
</dbReference>
<evidence type="ECO:0000256" key="3">
    <source>
        <dbReference type="ARBA" id="ARBA00022692"/>
    </source>
</evidence>
<feature type="compositionally biased region" description="Polar residues" evidence="6">
    <location>
        <begin position="112"/>
        <end position="124"/>
    </location>
</feature>
<comment type="subcellular location">
    <subcellularLocation>
        <location evidence="1">Cell outer membrane</location>
    </subcellularLocation>
</comment>
<evidence type="ECO:0000256" key="7">
    <source>
        <dbReference type="SAM" id="SignalP"/>
    </source>
</evidence>
<reference evidence="8" key="1">
    <citation type="submission" date="2021-01" db="EMBL/GenBank/DDBJ databases">
        <title>Genome sequence of Phenylobacterium sp. 20VBR1 isolated from a valley glaceir, Ny-Alesund, Svalbard.</title>
        <authorList>
            <person name="Thomas F.A."/>
            <person name="Krishnan K.P."/>
            <person name="Sinha R.K."/>
        </authorList>
    </citation>
    <scope>NUCLEOTIDE SEQUENCE</scope>
    <source>
        <strain evidence="8">20VBR1</strain>
    </source>
</reference>
<evidence type="ECO:0000313" key="8">
    <source>
        <dbReference type="EMBL" id="QQZ51834.1"/>
    </source>
</evidence>
<dbReference type="GO" id="GO:0015288">
    <property type="term" value="F:porin activity"/>
    <property type="evidence" value="ECO:0007669"/>
    <property type="project" value="TreeGrafter"/>
</dbReference>
<feature type="region of interest" description="Disordered" evidence="6">
    <location>
        <begin position="87"/>
        <end position="141"/>
    </location>
</feature>
<gene>
    <name evidence="8" type="ORF">JKL49_13665</name>
</gene>
<dbReference type="GO" id="GO:1990281">
    <property type="term" value="C:efflux pump complex"/>
    <property type="evidence" value="ECO:0007669"/>
    <property type="project" value="TreeGrafter"/>
</dbReference>
<dbReference type="PANTHER" id="PTHR30026:SF22">
    <property type="entry name" value="OUTER MEMBRANE EFFLUX PROTEIN"/>
    <property type="match status" value="1"/>
</dbReference>
<evidence type="ECO:0000256" key="5">
    <source>
        <dbReference type="ARBA" id="ARBA00023237"/>
    </source>
</evidence>
<accession>A0A974P680</accession>
<dbReference type="InterPro" id="IPR051906">
    <property type="entry name" value="TolC-like"/>
</dbReference>
<dbReference type="EMBL" id="CP068570">
    <property type="protein sequence ID" value="QQZ51834.1"/>
    <property type="molecule type" value="Genomic_DNA"/>
</dbReference>
<proteinExistence type="predicted"/>